<organism evidence="1 2">
    <name type="scientific">Thelohanellus kitauei</name>
    <name type="common">Myxosporean</name>
    <dbReference type="NCBI Taxonomy" id="669202"/>
    <lineage>
        <taxon>Eukaryota</taxon>
        <taxon>Metazoa</taxon>
        <taxon>Cnidaria</taxon>
        <taxon>Myxozoa</taxon>
        <taxon>Myxosporea</taxon>
        <taxon>Bivalvulida</taxon>
        <taxon>Platysporina</taxon>
        <taxon>Myxobolidae</taxon>
        <taxon>Thelohanellus</taxon>
    </lineage>
</organism>
<dbReference type="Proteomes" id="UP000031668">
    <property type="component" value="Unassembled WGS sequence"/>
</dbReference>
<comment type="caution">
    <text evidence="1">The sequence shown here is derived from an EMBL/GenBank/DDBJ whole genome shotgun (WGS) entry which is preliminary data.</text>
</comment>
<evidence type="ECO:0000313" key="1">
    <source>
        <dbReference type="EMBL" id="KII61061.1"/>
    </source>
</evidence>
<dbReference type="AlphaFoldDB" id="A0A0C2MHC2"/>
<dbReference type="EMBL" id="JWZT01005380">
    <property type="protein sequence ID" value="KII61061.1"/>
    <property type="molecule type" value="Genomic_DNA"/>
</dbReference>
<evidence type="ECO:0000313" key="2">
    <source>
        <dbReference type="Proteomes" id="UP000031668"/>
    </source>
</evidence>
<gene>
    <name evidence="1" type="ORF">RF11_00193</name>
</gene>
<reference evidence="1 2" key="1">
    <citation type="journal article" date="2014" name="Genome Biol. Evol.">
        <title>The genome of the myxosporean Thelohanellus kitauei shows adaptations to nutrient acquisition within its fish host.</title>
        <authorList>
            <person name="Yang Y."/>
            <person name="Xiong J."/>
            <person name="Zhou Z."/>
            <person name="Huo F."/>
            <person name="Miao W."/>
            <person name="Ran C."/>
            <person name="Liu Y."/>
            <person name="Zhang J."/>
            <person name="Feng J."/>
            <person name="Wang M."/>
            <person name="Wang M."/>
            <person name="Wang L."/>
            <person name="Yao B."/>
        </authorList>
    </citation>
    <scope>NUCLEOTIDE SEQUENCE [LARGE SCALE GENOMIC DNA]</scope>
    <source>
        <strain evidence="1">Wuqing</strain>
    </source>
</reference>
<protein>
    <submittedName>
        <fullName evidence="1">Uncharacterized protein</fullName>
    </submittedName>
</protein>
<accession>A0A0C2MHC2</accession>
<keyword evidence="2" id="KW-1185">Reference proteome</keyword>
<sequence length="122" mass="13602">MDAQYLSCNIDDNCSLARTYVSICSVIDGISCTVSIMVILRVEGRSHECIHVLSASNFLGLTSRACQNDKSLFECIHKCTPKAKILCLGMLLMKSGSREFYMMLPQRRMISAYARGKAILLK</sequence>
<name>A0A0C2MHC2_THEKT</name>
<proteinExistence type="predicted"/>